<keyword evidence="3" id="KW-1185">Reference proteome</keyword>
<sequence>MLITRFHNLLVSPPPSSTPTTTPSPSPTSMASNPSSPTYDIPHPYTLVIAGCPSSISTTPGTISFYSPPPTNKEYRALITNLVPHPSGINIVWSMWLFEQKFNVDDSIAHYKARLVANGKSQQQGITCHDMKLLVWLLNRLQYLLCLPIHPLDVKNAFLHGIPDTRIMYFIYNICCMVSSRHHVDGFNVLPTWSFRLDFKDNIILIASSPTLLQKIISHLIQEFSMSNVGPLNYFLGISTTRTFKAFSVSKYATDILERAHMINCNPSHTPVETIPMLDASGPTVQDPTLFHSLTDALQYLTFTRLDISFAIYLSLSDVLECHWGGGGTTRVLPRGTIFFLSVIIFSLGRQNDSVRTRSSVEVEYHGVAIPNLIGSQFASLKCPPSKAIVVYYDKISVVYMSSNPVQYQRSKHTKTDIHFVHDQLALGLVCVLHVPSSSQFADIFTK</sequence>
<dbReference type="PANTHER" id="PTHR11439:SF524">
    <property type="entry name" value="RNA-DIRECTED DNA POLYMERASE, PROTEIN KINASE RLK-PELLE-DLSV FAMILY"/>
    <property type="match status" value="1"/>
</dbReference>
<protein>
    <recommendedName>
        <fullName evidence="4">Reverse transcriptase Ty1/copia-type domain-containing protein</fullName>
    </recommendedName>
</protein>
<feature type="region of interest" description="Disordered" evidence="1">
    <location>
        <begin position="11"/>
        <end position="35"/>
    </location>
</feature>
<accession>A0AA38W7J3</accession>
<name>A0AA38W7J3_9ASTR</name>
<proteinExistence type="predicted"/>
<dbReference type="PANTHER" id="PTHR11439">
    <property type="entry name" value="GAG-POL-RELATED RETROTRANSPOSON"/>
    <property type="match status" value="1"/>
</dbReference>
<evidence type="ECO:0008006" key="4">
    <source>
        <dbReference type="Google" id="ProtNLM"/>
    </source>
</evidence>
<dbReference type="CDD" id="cd09272">
    <property type="entry name" value="RNase_HI_RT_Ty1"/>
    <property type="match status" value="1"/>
</dbReference>
<evidence type="ECO:0000313" key="3">
    <source>
        <dbReference type="Proteomes" id="UP001172457"/>
    </source>
</evidence>
<gene>
    <name evidence="2" type="ORF">OSB04_030834</name>
</gene>
<evidence type="ECO:0000256" key="1">
    <source>
        <dbReference type="SAM" id="MobiDB-lite"/>
    </source>
</evidence>
<feature type="compositionally biased region" description="Pro residues" evidence="1">
    <location>
        <begin position="12"/>
        <end position="26"/>
    </location>
</feature>
<dbReference type="AlphaFoldDB" id="A0AA38W7J3"/>
<evidence type="ECO:0000313" key="2">
    <source>
        <dbReference type="EMBL" id="KAJ9538101.1"/>
    </source>
</evidence>
<comment type="caution">
    <text evidence="2">The sequence shown here is derived from an EMBL/GenBank/DDBJ whole genome shotgun (WGS) entry which is preliminary data.</text>
</comment>
<dbReference type="Proteomes" id="UP001172457">
    <property type="component" value="Chromosome 8"/>
</dbReference>
<reference evidence="2" key="1">
    <citation type="submission" date="2023-03" db="EMBL/GenBank/DDBJ databases">
        <title>Chromosome-scale reference genome and RAD-based genetic map of yellow starthistle (Centaurea solstitialis) reveal putative structural variation and QTLs associated with invader traits.</title>
        <authorList>
            <person name="Reatini B."/>
            <person name="Cang F.A."/>
            <person name="Jiang Q."/>
            <person name="Mckibben M.T.W."/>
            <person name="Barker M.S."/>
            <person name="Rieseberg L.H."/>
            <person name="Dlugosch K.M."/>
        </authorList>
    </citation>
    <scope>NUCLEOTIDE SEQUENCE</scope>
    <source>
        <strain evidence="2">CAN-66</strain>
        <tissue evidence="2">Leaf</tissue>
    </source>
</reference>
<organism evidence="2 3">
    <name type="scientific">Centaurea solstitialis</name>
    <name type="common">yellow star-thistle</name>
    <dbReference type="NCBI Taxonomy" id="347529"/>
    <lineage>
        <taxon>Eukaryota</taxon>
        <taxon>Viridiplantae</taxon>
        <taxon>Streptophyta</taxon>
        <taxon>Embryophyta</taxon>
        <taxon>Tracheophyta</taxon>
        <taxon>Spermatophyta</taxon>
        <taxon>Magnoliopsida</taxon>
        <taxon>eudicotyledons</taxon>
        <taxon>Gunneridae</taxon>
        <taxon>Pentapetalae</taxon>
        <taxon>asterids</taxon>
        <taxon>campanulids</taxon>
        <taxon>Asterales</taxon>
        <taxon>Asteraceae</taxon>
        <taxon>Carduoideae</taxon>
        <taxon>Cardueae</taxon>
        <taxon>Centaureinae</taxon>
        <taxon>Centaurea</taxon>
    </lineage>
</organism>
<dbReference type="EMBL" id="JARYMX010000008">
    <property type="protein sequence ID" value="KAJ9538101.1"/>
    <property type="molecule type" value="Genomic_DNA"/>
</dbReference>